<reference evidence="1 2" key="1">
    <citation type="submission" date="2009-12" db="EMBL/GenBank/DDBJ databases">
        <title>The draft genome of Batrachochytrium dendrobatidis.</title>
        <authorList>
            <consortium name="US DOE Joint Genome Institute (JGI-PGF)"/>
            <person name="Kuo A."/>
            <person name="Salamov A."/>
            <person name="Schmutz J."/>
            <person name="Lucas S."/>
            <person name="Pitluck S."/>
            <person name="Rosenblum E."/>
            <person name="Stajich J."/>
            <person name="Eisen M."/>
            <person name="Grigoriev I.V."/>
        </authorList>
    </citation>
    <scope>NUCLEOTIDE SEQUENCE [LARGE SCALE GENOMIC DNA]</scope>
    <source>
        <strain evidence="2">JAM81 / FGSC 10211</strain>
    </source>
</reference>
<dbReference type="STRING" id="684364.F4PCP0"/>
<sequence length="224" mass="25131">MPTDNATNELQSKNISSQRRVAQLTLRRMATFDYLKRLFLGKGYHMGTVAIPMRVLAKIYSTPQMKKRSGQLFQLGLGIGKLLRIADSAEFGKAFDALLSEFDVAIGDSPSKQKNSLFSRLNKTFGDQQLNNDGLSAYGLLEIVQLPFELDFIETYITLCEILVLSYSKLLPARGSDCPDSHFECVHRLDLKIKKHIIHSVIREINGAAKLILEEQFHALANGE</sequence>
<dbReference type="EMBL" id="GL882894">
    <property type="protein sequence ID" value="EGF76979.1"/>
    <property type="molecule type" value="Genomic_DNA"/>
</dbReference>
<dbReference type="PANTHER" id="PTHR37332">
    <property type="entry name" value="EXPRESSED PROTEIN"/>
    <property type="match status" value="1"/>
</dbReference>
<dbReference type="HOGENOM" id="CLU_1234782_0_0_1"/>
<accession>F4PCP0</accession>
<dbReference type="Proteomes" id="UP000007241">
    <property type="component" value="Unassembled WGS sequence"/>
</dbReference>
<organism evidence="1 2">
    <name type="scientific">Batrachochytrium dendrobatidis (strain JAM81 / FGSC 10211)</name>
    <name type="common">Frog chytrid fungus</name>
    <dbReference type="NCBI Taxonomy" id="684364"/>
    <lineage>
        <taxon>Eukaryota</taxon>
        <taxon>Fungi</taxon>
        <taxon>Fungi incertae sedis</taxon>
        <taxon>Chytridiomycota</taxon>
        <taxon>Chytridiomycota incertae sedis</taxon>
        <taxon>Chytridiomycetes</taxon>
        <taxon>Rhizophydiales</taxon>
        <taxon>Rhizophydiales incertae sedis</taxon>
        <taxon>Batrachochytrium</taxon>
    </lineage>
</organism>
<dbReference type="OMA" id="TPHISFP"/>
<keyword evidence="2" id="KW-1185">Reference proteome</keyword>
<proteinExistence type="predicted"/>
<dbReference type="AlphaFoldDB" id="F4PCP0"/>
<protein>
    <submittedName>
        <fullName evidence="1">Uncharacterized protein</fullName>
    </submittedName>
</protein>
<dbReference type="OrthoDB" id="14339at2759"/>
<evidence type="ECO:0000313" key="1">
    <source>
        <dbReference type="EMBL" id="EGF76979.1"/>
    </source>
</evidence>
<dbReference type="InParanoid" id="F4PCP0"/>
<evidence type="ECO:0000313" key="2">
    <source>
        <dbReference type="Proteomes" id="UP000007241"/>
    </source>
</evidence>
<dbReference type="RefSeq" id="XP_006682530.1">
    <property type="nucleotide sequence ID" value="XM_006682467.1"/>
</dbReference>
<dbReference type="GeneID" id="18244522"/>
<gene>
    <name evidence="1" type="ORF">BATDEDRAFT_92144</name>
</gene>
<dbReference type="PANTHER" id="PTHR37332:SF1">
    <property type="entry name" value="ELMO DOMAIN-CONTAINING PROTEIN"/>
    <property type="match status" value="1"/>
</dbReference>
<name>F4PCP0_BATDJ</name>